<evidence type="ECO:0000256" key="1">
    <source>
        <dbReference type="ARBA" id="ARBA00006817"/>
    </source>
</evidence>
<dbReference type="InterPro" id="IPR013538">
    <property type="entry name" value="ASHA1/2-like_C"/>
</dbReference>
<protein>
    <recommendedName>
        <fullName evidence="2">Activator of Hsp90 ATPase homologue 1/2-like C-terminal domain-containing protein</fullName>
    </recommendedName>
</protein>
<comment type="similarity">
    <text evidence="1">Belongs to the AHA1 family.</text>
</comment>
<evidence type="ECO:0000313" key="3">
    <source>
        <dbReference type="EMBL" id="CAG5004915.1"/>
    </source>
</evidence>
<dbReference type="EMBL" id="CAJRAF010000002">
    <property type="protein sequence ID" value="CAG5004915.1"/>
    <property type="molecule type" value="Genomic_DNA"/>
</dbReference>
<dbReference type="CDD" id="cd07814">
    <property type="entry name" value="SRPBCC_CalC_Aha1-like"/>
    <property type="match status" value="1"/>
</dbReference>
<dbReference type="RefSeq" id="WP_215239969.1">
    <property type="nucleotide sequence ID" value="NZ_CAJRAF010000002.1"/>
</dbReference>
<comment type="caution">
    <text evidence="3">The sequence shown here is derived from an EMBL/GenBank/DDBJ whole genome shotgun (WGS) entry which is preliminary data.</text>
</comment>
<dbReference type="SUPFAM" id="SSF55961">
    <property type="entry name" value="Bet v1-like"/>
    <property type="match status" value="1"/>
</dbReference>
<accession>A0A916N6R0</accession>
<gene>
    <name evidence="3" type="ORF">DYBT9275_03474</name>
</gene>
<organism evidence="3 4">
    <name type="scientific">Dyadobacter helix</name>
    <dbReference type="NCBI Taxonomy" id="2822344"/>
    <lineage>
        <taxon>Bacteria</taxon>
        <taxon>Pseudomonadati</taxon>
        <taxon>Bacteroidota</taxon>
        <taxon>Cytophagia</taxon>
        <taxon>Cytophagales</taxon>
        <taxon>Spirosomataceae</taxon>
        <taxon>Dyadobacter</taxon>
    </lineage>
</organism>
<proteinExistence type="inferred from homology"/>
<evidence type="ECO:0000259" key="2">
    <source>
        <dbReference type="Pfam" id="PF08327"/>
    </source>
</evidence>
<reference evidence="3" key="1">
    <citation type="submission" date="2021-04" db="EMBL/GenBank/DDBJ databases">
        <authorList>
            <person name="Rodrigo-Torres L."/>
            <person name="Arahal R. D."/>
            <person name="Lucena T."/>
        </authorList>
    </citation>
    <scope>NUCLEOTIDE SEQUENCE</scope>
    <source>
        <strain evidence="3">CECT 9275</strain>
    </source>
</reference>
<keyword evidence="4" id="KW-1185">Reference proteome</keyword>
<dbReference type="Pfam" id="PF08327">
    <property type="entry name" value="AHSA1"/>
    <property type="match status" value="1"/>
</dbReference>
<dbReference type="Proteomes" id="UP000680038">
    <property type="component" value="Unassembled WGS sequence"/>
</dbReference>
<name>A0A916N6R0_9BACT</name>
<sequence length="146" mass="16887">MKRDVKVQWFYPHPPEVIWECLTNQELLNKWTFIKDFKPVVGHEFEAHAKPRKSQGFDGIMYHKVLEVIPLKKLSYTFRGGPQKGVITLDTIVTWTLTPKNGGTELKVEQSGFEGTKNYFTSFIMELGWKKILSKKITKALQTLDA</sequence>
<dbReference type="Gene3D" id="3.30.530.20">
    <property type="match status" value="1"/>
</dbReference>
<dbReference type="AlphaFoldDB" id="A0A916N6R0"/>
<evidence type="ECO:0000313" key="4">
    <source>
        <dbReference type="Proteomes" id="UP000680038"/>
    </source>
</evidence>
<dbReference type="InterPro" id="IPR023393">
    <property type="entry name" value="START-like_dom_sf"/>
</dbReference>
<feature type="domain" description="Activator of Hsp90 ATPase homologue 1/2-like C-terminal" evidence="2">
    <location>
        <begin position="13"/>
        <end position="141"/>
    </location>
</feature>